<feature type="compositionally biased region" description="Basic and acidic residues" evidence="1">
    <location>
        <begin position="1"/>
        <end position="15"/>
    </location>
</feature>
<proteinExistence type="predicted"/>
<accession>A0A316VH00</accession>
<organism evidence="2 3">
    <name type="scientific">Meira miltonrushii</name>
    <dbReference type="NCBI Taxonomy" id="1280837"/>
    <lineage>
        <taxon>Eukaryota</taxon>
        <taxon>Fungi</taxon>
        <taxon>Dikarya</taxon>
        <taxon>Basidiomycota</taxon>
        <taxon>Ustilaginomycotina</taxon>
        <taxon>Exobasidiomycetes</taxon>
        <taxon>Exobasidiales</taxon>
        <taxon>Brachybasidiaceae</taxon>
        <taxon>Meira</taxon>
    </lineage>
</organism>
<dbReference type="GeneID" id="37024275"/>
<evidence type="ECO:0000256" key="1">
    <source>
        <dbReference type="SAM" id="MobiDB-lite"/>
    </source>
</evidence>
<feature type="compositionally biased region" description="Basic and acidic residues" evidence="1">
    <location>
        <begin position="29"/>
        <end position="47"/>
    </location>
</feature>
<protein>
    <submittedName>
        <fullName evidence="2">Uncharacterized protein</fullName>
    </submittedName>
</protein>
<feature type="region of interest" description="Disordered" evidence="1">
    <location>
        <begin position="158"/>
        <end position="347"/>
    </location>
</feature>
<keyword evidence="3" id="KW-1185">Reference proteome</keyword>
<dbReference type="OrthoDB" id="10407930at2759"/>
<dbReference type="InParanoid" id="A0A316VH00"/>
<feature type="compositionally biased region" description="Low complexity" evidence="1">
    <location>
        <begin position="285"/>
        <end position="299"/>
    </location>
</feature>
<feature type="compositionally biased region" description="Low complexity" evidence="1">
    <location>
        <begin position="309"/>
        <end position="327"/>
    </location>
</feature>
<dbReference type="Proteomes" id="UP000245771">
    <property type="component" value="Unassembled WGS sequence"/>
</dbReference>
<feature type="compositionally biased region" description="Polar residues" evidence="1">
    <location>
        <begin position="195"/>
        <end position="214"/>
    </location>
</feature>
<dbReference type="AlphaFoldDB" id="A0A316VH00"/>
<evidence type="ECO:0000313" key="2">
    <source>
        <dbReference type="EMBL" id="PWN36308.1"/>
    </source>
</evidence>
<sequence>MTEGPESGHSRKENENIQDALDEESFGDVLDRKKDEAERENDQHVDLFETGNIWTQVGNTQAQRKAWQNGGISDEEPFEPVDIDGRLEEANGEEGQTSKDSEFYFDLSQEFPEDLDGANQSAQPSQSLWKDGKTAPLLNQYGEERRLWYMAQAGIYDRSDSVHDNNARQTESDPIANETRETSSSPPIVVYQTPARPTTQYPRISGTSSSSTPAHTYLPTPIQPVTNGVTPQRRGPAFSLAGNLNTPNGSGGGGGGACSKQRTPIQTPKRKTWQSTMASREEAKAAAAAAAAEMKAKSSSAKKKRKSTSSETPKSAAKAGRGGSSSRNQTPNRTAGTAAVPPGSAQR</sequence>
<feature type="compositionally biased region" description="Acidic residues" evidence="1">
    <location>
        <begin position="73"/>
        <end position="82"/>
    </location>
</feature>
<reference evidence="2 3" key="1">
    <citation type="journal article" date="2018" name="Mol. Biol. Evol.">
        <title>Broad Genomic Sampling Reveals a Smut Pathogenic Ancestry of the Fungal Clade Ustilaginomycotina.</title>
        <authorList>
            <person name="Kijpornyongpan T."/>
            <person name="Mondo S.J."/>
            <person name="Barry K."/>
            <person name="Sandor L."/>
            <person name="Lee J."/>
            <person name="Lipzen A."/>
            <person name="Pangilinan J."/>
            <person name="LaButti K."/>
            <person name="Hainaut M."/>
            <person name="Henrissat B."/>
            <person name="Grigoriev I.V."/>
            <person name="Spatafora J.W."/>
            <person name="Aime M.C."/>
        </authorList>
    </citation>
    <scope>NUCLEOTIDE SEQUENCE [LARGE SCALE GENOMIC DNA]</scope>
    <source>
        <strain evidence="2 3">MCA 3882</strain>
    </source>
</reference>
<dbReference type="RefSeq" id="XP_025356610.1">
    <property type="nucleotide sequence ID" value="XM_025502494.1"/>
</dbReference>
<feature type="compositionally biased region" description="Polar residues" evidence="1">
    <location>
        <begin position="52"/>
        <end position="63"/>
    </location>
</feature>
<dbReference type="EMBL" id="KZ819603">
    <property type="protein sequence ID" value="PWN36308.1"/>
    <property type="molecule type" value="Genomic_DNA"/>
</dbReference>
<evidence type="ECO:0000313" key="3">
    <source>
        <dbReference type="Proteomes" id="UP000245771"/>
    </source>
</evidence>
<gene>
    <name evidence="2" type="ORF">FA14DRAFT_54003</name>
</gene>
<name>A0A316VH00_9BASI</name>
<feature type="region of interest" description="Disordered" evidence="1">
    <location>
        <begin position="1"/>
        <end position="101"/>
    </location>
</feature>